<feature type="chain" id="PRO_5040224384" evidence="1">
    <location>
        <begin position="21"/>
        <end position="183"/>
    </location>
</feature>
<keyword evidence="1" id="KW-0732">Signal</keyword>
<dbReference type="Proteomes" id="UP000772434">
    <property type="component" value="Unassembled WGS sequence"/>
</dbReference>
<accession>A0A9P5PBU3</accession>
<feature type="signal peptide" evidence="1">
    <location>
        <begin position="1"/>
        <end position="20"/>
    </location>
</feature>
<evidence type="ECO:0000313" key="2">
    <source>
        <dbReference type="EMBL" id="KAF9060504.1"/>
    </source>
</evidence>
<organism evidence="2 3">
    <name type="scientific">Rhodocollybia butyracea</name>
    <dbReference type="NCBI Taxonomy" id="206335"/>
    <lineage>
        <taxon>Eukaryota</taxon>
        <taxon>Fungi</taxon>
        <taxon>Dikarya</taxon>
        <taxon>Basidiomycota</taxon>
        <taxon>Agaricomycotina</taxon>
        <taxon>Agaricomycetes</taxon>
        <taxon>Agaricomycetidae</taxon>
        <taxon>Agaricales</taxon>
        <taxon>Marasmiineae</taxon>
        <taxon>Omphalotaceae</taxon>
        <taxon>Rhodocollybia</taxon>
    </lineage>
</organism>
<gene>
    <name evidence="2" type="ORF">BDP27DRAFT_1339516</name>
</gene>
<name>A0A9P5PBU3_9AGAR</name>
<evidence type="ECO:0000313" key="3">
    <source>
        <dbReference type="Proteomes" id="UP000772434"/>
    </source>
</evidence>
<evidence type="ECO:0000256" key="1">
    <source>
        <dbReference type="SAM" id="SignalP"/>
    </source>
</evidence>
<dbReference type="EMBL" id="JADNRY010000240">
    <property type="protein sequence ID" value="KAF9060504.1"/>
    <property type="molecule type" value="Genomic_DNA"/>
</dbReference>
<dbReference type="AlphaFoldDB" id="A0A9P5PBU3"/>
<proteinExistence type="predicted"/>
<protein>
    <submittedName>
        <fullName evidence="2">Uncharacterized protein</fullName>
    </submittedName>
</protein>
<reference evidence="2" key="1">
    <citation type="submission" date="2020-11" db="EMBL/GenBank/DDBJ databases">
        <authorList>
            <consortium name="DOE Joint Genome Institute"/>
            <person name="Ahrendt S."/>
            <person name="Riley R."/>
            <person name="Andreopoulos W."/>
            <person name="Labutti K."/>
            <person name="Pangilinan J."/>
            <person name="Ruiz-Duenas F.J."/>
            <person name="Barrasa J.M."/>
            <person name="Sanchez-Garcia M."/>
            <person name="Camarero S."/>
            <person name="Miyauchi S."/>
            <person name="Serrano A."/>
            <person name="Linde D."/>
            <person name="Babiker R."/>
            <person name="Drula E."/>
            <person name="Ayuso-Fernandez I."/>
            <person name="Pacheco R."/>
            <person name="Padilla G."/>
            <person name="Ferreira P."/>
            <person name="Barriuso J."/>
            <person name="Kellner H."/>
            <person name="Castanera R."/>
            <person name="Alfaro M."/>
            <person name="Ramirez L."/>
            <person name="Pisabarro A.G."/>
            <person name="Kuo A."/>
            <person name="Tritt A."/>
            <person name="Lipzen A."/>
            <person name="He G."/>
            <person name="Yan M."/>
            <person name="Ng V."/>
            <person name="Cullen D."/>
            <person name="Martin F."/>
            <person name="Rosso M.-N."/>
            <person name="Henrissat B."/>
            <person name="Hibbett D."/>
            <person name="Martinez A.T."/>
            <person name="Grigoriev I.V."/>
        </authorList>
    </citation>
    <scope>NUCLEOTIDE SEQUENCE</scope>
    <source>
        <strain evidence="2">AH 40177</strain>
    </source>
</reference>
<sequence>MRLSSAYVVFLVTFAYVISAAPLDLPVRTLFGHVHRPLNSTSSTFQSIPHESTVAARALGLGIRPVVAPSPEPVFEITFSTTKPFFKSSRPNVFELNLDLGAIRTARTRLKGAFKITNTVLKPNASGQKLEFGVERPGPLHPCKGYFYAKDNGALDETKGYGIDCDPPKVDSTTITTGTQTGH</sequence>
<comment type="caution">
    <text evidence="2">The sequence shown here is derived from an EMBL/GenBank/DDBJ whole genome shotgun (WGS) entry which is preliminary data.</text>
</comment>
<keyword evidence="3" id="KW-1185">Reference proteome</keyword>